<keyword evidence="3" id="KW-1185">Reference proteome</keyword>
<feature type="compositionally biased region" description="Basic and acidic residues" evidence="1">
    <location>
        <begin position="284"/>
        <end position="296"/>
    </location>
</feature>
<reference evidence="2 3" key="1">
    <citation type="submission" date="2023-10" db="EMBL/GenBank/DDBJ databases">
        <authorList>
            <person name="Maclean D."/>
            <person name="Macfadyen A."/>
        </authorList>
    </citation>
    <scope>NUCLEOTIDE SEQUENCE [LARGE SCALE GENOMIC DNA]</scope>
</reference>
<comment type="caution">
    <text evidence="2">The sequence shown here is derived from an EMBL/GenBank/DDBJ whole genome shotgun (WGS) entry which is preliminary data.</text>
</comment>
<evidence type="ECO:0000313" key="2">
    <source>
        <dbReference type="EMBL" id="CAK0759338.1"/>
    </source>
</evidence>
<protein>
    <submittedName>
        <fullName evidence="2">Uncharacterized protein</fullName>
    </submittedName>
</protein>
<accession>A0AAV1HY46</accession>
<feature type="compositionally biased region" description="Polar residues" evidence="1">
    <location>
        <begin position="299"/>
        <end position="312"/>
    </location>
</feature>
<feature type="compositionally biased region" description="Polar residues" evidence="1">
    <location>
        <begin position="321"/>
        <end position="338"/>
    </location>
</feature>
<proteinExistence type="predicted"/>
<organism evidence="2 3">
    <name type="scientific">Coccomyxa viridis</name>
    <dbReference type="NCBI Taxonomy" id="1274662"/>
    <lineage>
        <taxon>Eukaryota</taxon>
        <taxon>Viridiplantae</taxon>
        <taxon>Chlorophyta</taxon>
        <taxon>core chlorophytes</taxon>
        <taxon>Trebouxiophyceae</taxon>
        <taxon>Trebouxiophyceae incertae sedis</taxon>
        <taxon>Coccomyxaceae</taxon>
        <taxon>Coccomyxa</taxon>
    </lineage>
</organism>
<dbReference type="Gene3D" id="2.60.120.620">
    <property type="entry name" value="q2cbj1_9rhob like domain"/>
    <property type="match status" value="1"/>
</dbReference>
<dbReference type="AlphaFoldDB" id="A0AAV1HY46"/>
<feature type="region of interest" description="Disordered" evidence="1">
    <location>
        <begin position="255"/>
        <end position="347"/>
    </location>
</feature>
<dbReference type="EMBL" id="CAUYUE010000003">
    <property type="protein sequence ID" value="CAK0759338.1"/>
    <property type="molecule type" value="Genomic_DNA"/>
</dbReference>
<sequence length="454" mass="49001">MVAASTAAEQGTPGHAFPPQWPEGFGRLLGNALPEDILKAVQEESQAVSRSPNFWTSRERLTDQEAKLTACEAAIRYLQEAYMRHVLPDGWVGAEWWIQIYEHGRGLAFHFDKDEHLLKEEGTMMHPIVNSIIYLTGDSANSRQGPTVVVDQQHCSSGGQGETPRRSLLAYPCQNSLLMFDGRLGHGVLDTLGDSTRMTLLINWWHHRPKSIQELSPEIARQHGLAIQHWPALSPVPAACLAQQLCHLSLRENTASSNGLPPAGPLQSMQDPPEPHSAGATHDIQADRRSHSHADQEQEQSNSGDAHSQSDSKAPGPPRRTISSPASACNGATSTAPPKTQEPGVAQQSSAAEALVLSCKACVPGHSWLRCPTLRLPDAAQSDYITVDDLLQGCNVPITGPGAVDAVAIEHAGFALWPMADKESQEAAQLKTTAAVLIPDDMVPDSESDEDSSD</sequence>
<evidence type="ECO:0000313" key="3">
    <source>
        <dbReference type="Proteomes" id="UP001314263"/>
    </source>
</evidence>
<name>A0AAV1HY46_9CHLO</name>
<feature type="region of interest" description="Disordered" evidence="1">
    <location>
        <begin position="1"/>
        <end position="20"/>
    </location>
</feature>
<gene>
    <name evidence="2" type="ORF">CVIRNUC_002690</name>
</gene>
<evidence type="ECO:0000256" key="1">
    <source>
        <dbReference type="SAM" id="MobiDB-lite"/>
    </source>
</evidence>
<dbReference type="Proteomes" id="UP001314263">
    <property type="component" value="Unassembled WGS sequence"/>
</dbReference>